<dbReference type="Pfam" id="PF09413">
    <property type="entry name" value="DUF2007"/>
    <property type="match status" value="1"/>
</dbReference>
<reference evidence="2 3" key="2">
    <citation type="journal article" date="2021" name="Int. J. Syst. Evol. Microbiol.">
        <title>Isolation and Polyphasic Characterization of Desulfuromonas versatilis sp. Nov., an Electrogenic Bacteria Capable of Versatile Metabolism Isolated from a Graphene Oxide-Reducing Enrichment Culture.</title>
        <authorList>
            <person name="Xie L."/>
            <person name="Yoshida N."/>
            <person name="Ishii S."/>
            <person name="Meng L."/>
        </authorList>
    </citation>
    <scope>NUCLEOTIDE SEQUENCE [LARGE SCALE GENOMIC DNA]</scope>
    <source>
        <strain evidence="2 3">NIT-T3</strain>
    </source>
</reference>
<dbReference type="Proteomes" id="UP001319827">
    <property type="component" value="Chromosome"/>
</dbReference>
<proteinExistence type="predicted"/>
<sequence>MRKLRTFSFNEGPLAGLLKGLLEGGGVRCVIRNERLFTAIGEIPFTECYPELWVLDDEDFELARRILAPWDEPPPVDPPPWVCAGCGETVDGHLQRCWNCGSWA</sequence>
<feature type="domain" description="DUF2007" evidence="1">
    <location>
        <begin position="7"/>
        <end position="70"/>
    </location>
</feature>
<protein>
    <recommendedName>
        <fullName evidence="1">DUF2007 domain-containing protein</fullName>
    </recommendedName>
</protein>
<name>A0ABN6E1I2_9BACT</name>
<evidence type="ECO:0000313" key="2">
    <source>
        <dbReference type="EMBL" id="BCR06022.1"/>
    </source>
</evidence>
<gene>
    <name evidence="2" type="ORF">DESUT3_30910</name>
</gene>
<organism evidence="2 3">
    <name type="scientific">Desulfuromonas versatilis</name>
    <dbReference type="NCBI Taxonomy" id="2802975"/>
    <lineage>
        <taxon>Bacteria</taxon>
        <taxon>Pseudomonadati</taxon>
        <taxon>Thermodesulfobacteriota</taxon>
        <taxon>Desulfuromonadia</taxon>
        <taxon>Desulfuromonadales</taxon>
        <taxon>Desulfuromonadaceae</taxon>
        <taxon>Desulfuromonas</taxon>
    </lineage>
</organism>
<evidence type="ECO:0000313" key="3">
    <source>
        <dbReference type="Proteomes" id="UP001319827"/>
    </source>
</evidence>
<evidence type="ECO:0000259" key="1">
    <source>
        <dbReference type="Pfam" id="PF09413"/>
    </source>
</evidence>
<accession>A0ABN6E1I2</accession>
<keyword evidence="3" id="KW-1185">Reference proteome</keyword>
<dbReference type="EMBL" id="AP024355">
    <property type="protein sequence ID" value="BCR06022.1"/>
    <property type="molecule type" value="Genomic_DNA"/>
</dbReference>
<dbReference type="RefSeq" id="WP_221249405.1">
    <property type="nucleotide sequence ID" value="NZ_AP024355.1"/>
</dbReference>
<dbReference type="InterPro" id="IPR018551">
    <property type="entry name" value="DUF2007"/>
</dbReference>
<reference evidence="2 3" key="1">
    <citation type="journal article" date="2016" name="C (Basel)">
        <title>Selective Growth of and Electricity Production by Marine Exoelectrogenic Bacteria in Self-Aggregated Hydrogel of Microbially Reduced Graphene Oxide.</title>
        <authorList>
            <person name="Yoshida N."/>
            <person name="Goto Y."/>
            <person name="Miyata Y."/>
        </authorList>
    </citation>
    <scope>NUCLEOTIDE SEQUENCE [LARGE SCALE GENOMIC DNA]</scope>
    <source>
        <strain evidence="2 3">NIT-T3</strain>
    </source>
</reference>